<dbReference type="FunFam" id="3.30.565.10:FF:000010">
    <property type="entry name" value="Sensor histidine kinase RcsC"/>
    <property type="match status" value="1"/>
</dbReference>
<keyword evidence="5 14" id="KW-0597">Phosphoprotein</keyword>
<dbReference type="GO" id="GO:0005886">
    <property type="term" value="C:plasma membrane"/>
    <property type="evidence" value="ECO:0007669"/>
    <property type="project" value="UniProtKB-SubCell"/>
</dbReference>
<dbReference type="Gene3D" id="3.30.450.20">
    <property type="entry name" value="PAS domain"/>
    <property type="match status" value="1"/>
</dbReference>
<keyword evidence="19" id="KW-1185">Reference proteome</keyword>
<dbReference type="AlphaFoldDB" id="A0A2S7SV01"/>
<dbReference type="GO" id="GO:0005524">
    <property type="term" value="F:ATP binding"/>
    <property type="evidence" value="ECO:0007669"/>
    <property type="project" value="UniProtKB-KW"/>
</dbReference>
<evidence type="ECO:0000256" key="4">
    <source>
        <dbReference type="ARBA" id="ARBA00022475"/>
    </source>
</evidence>
<comment type="catalytic activity">
    <reaction evidence="1">
        <text>ATP + protein L-histidine = ADP + protein N-phospho-L-histidine.</text>
        <dbReference type="EC" id="2.7.13.3"/>
    </reaction>
</comment>
<dbReference type="CDD" id="cd16922">
    <property type="entry name" value="HATPase_EvgS-ArcB-TorS-like"/>
    <property type="match status" value="1"/>
</dbReference>
<dbReference type="InterPro" id="IPR003594">
    <property type="entry name" value="HATPase_dom"/>
</dbReference>
<gene>
    <name evidence="18" type="ORF">CJD36_010805</name>
</gene>
<comment type="caution">
    <text evidence="18">The sequence shown here is derived from an EMBL/GenBank/DDBJ whole genome shotgun (WGS) entry which is preliminary data.</text>
</comment>
<feature type="domain" description="Response regulatory" evidence="17">
    <location>
        <begin position="515"/>
        <end position="629"/>
    </location>
</feature>
<dbReference type="PANTHER" id="PTHR45339">
    <property type="entry name" value="HYBRID SIGNAL TRANSDUCTION HISTIDINE KINASE J"/>
    <property type="match status" value="1"/>
</dbReference>
<keyword evidence="12" id="KW-0902">Two-component regulatory system</keyword>
<dbReference type="Proteomes" id="UP000239872">
    <property type="component" value="Unassembled WGS sequence"/>
</dbReference>
<dbReference type="SMART" id="SM00388">
    <property type="entry name" value="HisKA"/>
    <property type="match status" value="1"/>
</dbReference>
<dbReference type="Gene3D" id="3.40.50.2300">
    <property type="match status" value="2"/>
</dbReference>
<dbReference type="EC" id="2.7.13.3" evidence="3"/>
<keyword evidence="13" id="KW-0472">Membrane</keyword>
<dbReference type="Pfam" id="PF00072">
    <property type="entry name" value="Response_reg"/>
    <property type="match status" value="2"/>
</dbReference>
<evidence type="ECO:0000256" key="6">
    <source>
        <dbReference type="ARBA" id="ARBA00022679"/>
    </source>
</evidence>
<keyword evidence="9" id="KW-0418">Kinase</keyword>
<evidence type="ECO:0000256" key="15">
    <source>
        <dbReference type="SAM" id="Coils"/>
    </source>
</evidence>
<feature type="domain" description="Response regulatory" evidence="17">
    <location>
        <begin position="656"/>
        <end position="773"/>
    </location>
</feature>
<dbReference type="InterPro" id="IPR003661">
    <property type="entry name" value="HisK_dim/P_dom"/>
</dbReference>
<keyword evidence="15" id="KW-0175">Coiled coil</keyword>
<evidence type="ECO:0000313" key="19">
    <source>
        <dbReference type="Proteomes" id="UP000239872"/>
    </source>
</evidence>
<keyword evidence="8" id="KW-0547">Nucleotide-binding</keyword>
<keyword evidence="7" id="KW-0812">Transmembrane</keyword>
<dbReference type="InterPro" id="IPR005467">
    <property type="entry name" value="His_kinase_dom"/>
</dbReference>
<dbReference type="Pfam" id="PF00512">
    <property type="entry name" value="HisKA"/>
    <property type="match status" value="1"/>
</dbReference>
<feature type="modified residue" description="4-aspartylphosphate" evidence="14">
    <location>
        <position position="705"/>
    </location>
</feature>
<dbReference type="InterPro" id="IPR001789">
    <property type="entry name" value="Sig_transdc_resp-reg_receiver"/>
</dbReference>
<dbReference type="GO" id="GO:0000155">
    <property type="term" value="F:phosphorelay sensor kinase activity"/>
    <property type="evidence" value="ECO:0007669"/>
    <property type="project" value="InterPro"/>
</dbReference>
<evidence type="ECO:0000256" key="1">
    <source>
        <dbReference type="ARBA" id="ARBA00000085"/>
    </source>
</evidence>
<keyword evidence="10" id="KW-0067">ATP-binding</keyword>
<dbReference type="SUPFAM" id="SSF47384">
    <property type="entry name" value="Homodimeric domain of signal transducing histidine kinase"/>
    <property type="match status" value="1"/>
</dbReference>
<dbReference type="Pfam" id="PF02518">
    <property type="entry name" value="HATPase_c"/>
    <property type="match status" value="1"/>
</dbReference>
<dbReference type="PANTHER" id="PTHR45339:SF1">
    <property type="entry name" value="HYBRID SIGNAL TRANSDUCTION HISTIDINE KINASE J"/>
    <property type="match status" value="1"/>
</dbReference>
<feature type="domain" description="Histidine kinase" evidence="16">
    <location>
        <begin position="272"/>
        <end position="493"/>
    </location>
</feature>
<dbReference type="PRINTS" id="PR00344">
    <property type="entry name" value="BCTRLSENSOR"/>
</dbReference>
<dbReference type="PROSITE" id="PS50110">
    <property type="entry name" value="RESPONSE_REGULATORY"/>
    <property type="match status" value="2"/>
</dbReference>
<accession>A0A2S7SV01</accession>
<dbReference type="Gene3D" id="1.10.287.130">
    <property type="match status" value="1"/>
</dbReference>
<organism evidence="18 19">
    <name type="scientific">Flavipsychrobacter stenotrophus</name>
    <dbReference type="NCBI Taxonomy" id="2077091"/>
    <lineage>
        <taxon>Bacteria</taxon>
        <taxon>Pseudomonadati</taxon>
        <taxon>Bacteroidota</taxon>
        <taxon>Chitinophagia</taxon>
        <taxon>Chitinophagales</taxon>
        <taxon>Chitinophagaceae</taxon>
        <taxon>Flavipsychrobacter</taxon>
    </lineage>
</organism>
<keyword evidence="6" id="KW-0808">Transferase</keyword>
<evidence type="ECO:0000256" key="13">
    <source>
        <dbReference type="ARBA" id="ARBA00023136"/>
    </source>
</evidence>
<evidence type="ECO:0000256" key="11">
    <source>
        <dbReference type="ARBA" id="ARBA00022989"/>
    </source>
</evidence>
<dbReference type="InterPro" id="IPR011006">
    <property type="entry name" value="CheY-like_superfamily"/>
</dbReference>
<dbReference type="SUPFAM" id="SSF55874">
    <property type="entry name" value="ATPase domain of HSP90 chaperone/DNA topoisomerase II/histidine kinase"/>
    <property type="match status" value="1"/>
</dbReference>
<sequence>MKHAHATGAALVLAEDEITSRVLYSSPDFLDGFINADLINNLIAGNKIEITSGEALNKGKDTTLVFLPVQEKVFSCVFVLFYDRKIELPEAYIEFLGHARLGLQGATLLIQTYYSIEQLTTRYNAILGTLPEGIVFADDIGKQGWVNGPAAELLQLSEAHNSPADISAAMLQLRNSAVNQESIMREGMKLFSSPDKTIKDWEWIFGNPIKKVLHVTCVPASSDNIKGRLWVFEDVTEIYQATEKLKELNVELDEKRKIADDQNKAKSDFLANMSHEIRTPMNGVIGMASLLVNTRLDDEQKDYVDTIRISGESLLSIINDILDFSKIESGKMDLEEQPVSICTVIEETYDLMGMKANEKGLDLLYYIDPAVPTEIIGDVVRMKQIMLNLVSNGLKFTEKGEILVTVQSLGNEGDIYDIQFTVKDTGIGIPKDKFHRLFESFSQVDSSTTRKYGGTGLGLVICQRLVELMGGTIRAESEINVGTSFIFNLKVPASRRTIHYNNKEKTFTAQLKDKSILILDDNKTNLKILRTHCQHWGMKPVVVDNYLSAQEELKTTHFDLAVIDLLMPEKDGIEVTRMIKQTHPALPVILFSSAGFLPVGDIDYKQLFAAVLNKPIKHAQIERALIDVLSKSGSKPVQKSDVGQDVPPEVAAPPINILVAEDNEINQKMILRALDKLGYKADLANNGSEALDLLADKRYQLIFMDVMMPVMDGYEATKQIREQYSGNNRPVIIAMTANALTGDKEKIMAQGMDDYISKPFKIQDVKTKLDEWTPKLLQKI</sequence>
<dbReference type="InterPro" id="IPR004358">
    <property type="entry name" value="Sig_transdc_His_kin-like_C"/>
</dbReference>
<dbReference type="CDD" id="cd17546">
    <property type="entry name" value="REC_hyHK_CKI1_RcsC-like"/>
    <property type="match status" value="2"/>
</dbReference>
<reference evidence="18 19" key="1">
    <citation type="submission" date="2018-01" db="EMBL/GenBank/DDBJ databases">
        <title>A novel member of the phylum Bacteroidetes isolated from glacier ice.</title>
        <authorList>
            <person name="Liu Q."/>
            <person name="Xin Y.-H."/>
        </authorList>
    </citation>
    <scope>NUCLEOTIDE SEQUENCE [LARGE SCALE GENOMIC DNA]</scope>
    <source>
        <strain evidence="18 19">RB1R16</strain>
    </source>
</reference>
<dbReference type="InterPro" id="IPR036097">
    <property type="entry name" value="HisK_dim/P_sf"/>
</dbReference>
<comment type="subcellular location">
    <subcellularLocation>
        <location evidence="2">Cell membrane</location>
        <topology evidence="2">Multi-pass membrane protein</topology>
    </subcellularLocation>
</comment>
<evidence type="ECO:0000256" key="12">
    <source>
        <dbReference type="ARBA" id="ARBA00023012"/>
    </source>
</evidence>
<dbReference type="CDD" id="cd00082">
    <property type="entry name" value="HisKA"/>
    <property type="match status" value="1"/>
</dbReference>
<feature type="modified residue" description="4-aspartylphosphate" evidence="14">
    <location>
        <position position="564"/>
    </location>
</feature>
<evidence type="ECO:0000256" key="5">
    <source>
        <dbReference type="ARBA" id="ARBA00022553"/>
    </source>
</evidence>
<keyword evidence="4" id="KW-1003">Cell membrane</keyword>
<evidence type="ECO:0000256" key="10">
    <source>
        <dbReference type="ARBA" id="ARBA00022840"/>
    </source>
</evidence>
<evidence type="ECO:0000256" key="7">
    <source>
        <dbReference type="ARBA" id="ARBA00022692"/>
    </source>
</evidence>
<dbReference type="SUPFAM" id="SSF52172">
    <property type="entry name" value="CheY-like"/>
    <property type="match status" value="2"/>
</dbReference>
<evidence type="ECO:0000256" key="8">
    <source>
        <dbReference type="ARBA" id="ARBA00022741"/>
    </source>
</evidence>
<dbReference type="SMART" id="SM00387">
    <property type="entry name" value="HATPase_c"/>
    <property type="match status" value="1"/>
</dbReference>
<dbReference type="Gene3D" id="3.30.565.10">
    <property type="entry name" value="Histidine kinase-like ATPase, C-terminal domain"/>
    <property type="match status" value="1"/>
</dbReference>
<dbReference type="PROSITE" id="PS50109">
    <property type="entry name" value="HIS_KIN"/>
    <property type="match status" value="1"/>
</dbReference>
<dbReference type="FunFam" id="1.10.287.130:FF:000003">
    <property type="entry name" value="Histidine kinase"/>
    <property type="match status" value="1"/>
</dbReference>
<keyword evidence="11" id="KW-1133">Transmembrane helix</keyword>
<evidence type="ECO:0000256" key="3">
    <source>
        <dbReference type="ARBA" id="ARBA00012438"/>
    </source>
</evidence>
<protein>
    <recommendedName>
        <fullName evidence="3">histidine kinase</fullName>
        <ecNumber evidence="3">2.7.13.3</ecNumber>
    </recommendedName>
</protein>
<evidence type="ECO:0000313" key="18">
    <source>
        <dbReference type="EMBL" id="PQJ10457.1"/>
    </source>
</evidence>
<evidence type="ECO:0000256" key="2">
    <source>
        <dbReference type="ARBA" id="ARBA00004651"/>
    </source>
</evidence>
<dbReference type="InterPro" id="IPR036890">
    <property type="entry name" value="HATPase_C_sf"/>
</dbReference>
<dbReference type="EMBL" id="PPSL01000003">
    <property type="protein sequence ID" value="PQJ10457.1"/>
    <property type="molecule type" value="Genomic_DNA"/>
</dbReference>
<evidence type="ECO:0000256" key="14">
    <source>
        <dbReference type="PROSITE-ProRule" id="PRU00169"/>
    </source>
</evidence>
<evidence type="ECO:0000256" key="9">
    <source>
        <dbReference type="ARBA" id="ARBA00022777"/>
    </source>
</evidence>
<evidence type="ECO:0000259" key="16">
    <source>
        <dbReference type="PROSITE" id="PS50109"/>
    </source>
</evidence>
<dbReference type="SMART" id="SM00448">
    <property type="entry name" value="REC"/>
    <property type="match status" value="2"/>
</dbReference>
<evidence type="ECO:0000259" key="17">
    <source>
        <dbReference type="PROSITE" id="PS50110"/>
    </source>
</evidence>
<name>A0A2S7SV01_9BACT</name>
<proteinExistence type="predicted"/>
<feature type="coiled-coil region" evidence="15">
    <location>
        <begin position="238"/>
        <end position="265"/>
    </location>
</feature>